<evidence type="ECO:0000256" key="3">
    <source>
        <dbReference type="ARBA" id="ARBA00023139"/>
    </source>
</evidence>
<dbReference type="InterPro" id="IPR036328">
    <property type="entry name" value="MliC_sf"/>
</dbReference>
<comment type="caution">
    <text evidence="7">The sequence shown here is derived from an EMBL/GenBank/DDBJ whole genome shotgun (WGS) entry which is preliminary data.</text>
</comment>
<dbReference type="SUPFAM" id="SSF141488">
    <property type="entry name" value="YdhA-like"/>
    <property type="match status" value="1"/>
</dbReference>
<sequence length="303" mass="33983">MKNKKLFIINVIILAVLIIATVLSWEYWFNREKTIKAPFTCDNGKLIEAVFYPDNDTRVDLKLSDGRSLSVPKTISASGIRYANQDESFVFWNKGNTAFITENGQNTYDNCIVAGSEDLPQVQSISDSNIKINYNNTFGLAVTKDQILVKSYIPACDENFNYCLYYYTDTYKGTNFESAGLRVKKRIDLSSITCLTTPPEGFNPSMQPDATNSSSAYSMSFFSNVSGAAAGHYSSGSLYRLYIKENGACYEFETRIGQSQFANYPEGSIKEFTDKDSEQVRIQLMNILEGITLKDGQTLQLPK</sequence>
<gene>
    <name evidence="7" type="ORF">A3D35_00515</name>
</gene>
<proteinExistence type="predicted"/>
<accession>A0A1G2HYC2</accession>
<dbReference type="EMBL" id="MHOS01000037">
    <property type="protein sequence ID" value="OGZ67457.1"/>
    <property type="molecule type" value="Genomic_DNA"/>
</dbReference>
<evidence type="ECO:0000256" key="1">
    <source>
        <dbReference type="ARBA" id="ARBA00022729"/>
    </source>
</evidence>
<dbReference type="AlphaFoldDB" id="A0A1G2HYC2"/>
<organism evidence="7 8">
    <name type="scientific">Candidatus Staskawiczbacteria bacterium RIFCSPHIGHO2_02_FULL_34_9</name>
    <dbReference type="NCBI Taxonomy" id="1802206"/>
    <lineage>
        <taxon>Bacteria</taxon>
        <taxon>Candidatus Staskawicziibacteriota</taxon>
    </lineage>
</organism>
<dbReference type="Gene3D" id="2.40.128.200">
    <property type="match status" value="1"/>
</dbReference>
<keyword evidence="5" id="KW-0812">Transmembrane</keyword>
<dbReference type="Pfam" id="PF09864">
    <property type="entry name" value="MliC"/>
    <property type="match status" value="1"/>
</dbReference>
<name>A0A1G2HYC2_9BACT</name>
<evidence type="ECO:0000259" key="6">
    <source>
        <dbReference type="Pfam" id="PF09864"/>
    </source>
</evidence>
<evidence type="ECO:0000256" key="5">
    <source>
        <dbReference type="SAM" id="Phobius"/>
    </source>
</evidence>
<keyword evidence="3" id="KW-0564">Palmitate</keyword>
<keyword evidence="5" id="KW-1133">Transmembrane helix</keyword>
<keyword evidence="1" id="KW-0732">Signal</keyword>
<dbReference type="InterPro" id="IPR018660">
    <property type="entry name" value="MliC"/>
</dbReference>
<feature type="domain" description="C-type lysozyme inhibitor" evidence="6">
    <location>
        <begin position="39"/>
        <end position="107"/>
    </location>
</feature>
<protein>
    <recommendedName>
        <fullName evidence="6">C-type lysozyme inhibitor domain-containing protein</fullName>
    </recommendedName>
</protein>
<keyword evidence="4" id="KW-0449">Lipoprotein</keyword>
<evidence type="ECO:0000256" key="2">
    <source>
        <dbReference type="ARBA" id="ARBA00023136"/>
    </source>
</evidence>
<dbReference type="Proteomes" id="UP000176421">
    <property type="component" value="Unassembled WGS sequence"/>
</dbReference>
<keyword evidence="2 5" id="KW-0472">Membrane</keyword>
<evidence type="ECO:0000256" key="4">
    <source>
        <dbReference type="ARBA" id="ARBA00023288"/>
    </source>
</evidence>
<dbReference type="STRING" id="1802206.A3D35_00515"/>
<reference evidence="7 8" key="1">
    <citation type="journal article" date="2016" name="Nat. Commun.">
        <title>Thousands of microbial genomes shed light on interconnected biogeochemical processes in an aquifer system.</title>
        <authorList>
            <person name="Anantharaman K."/>
            <person name="Brown C.T."/>
            <person name="Hug L.A."/>
            <person name="Sharon I."/>
            <person name="Castelle C.J."/>
            <person name="Probst A.J."/>
            <person name="Thomas B.C."/>
            <person name="Singh A."/>
            <person name="Wilkins M.J."/>
            <person name="Karaoz U."/>
            <person name="Brodie E.L."/>
            <person name="Williams K.H."/>
            <person name="Hubbard S.S."/>
            <person name="Banfield J.F."/>
        </authorList>
    </citation>
    <scope>NUCLEOTIDE SEQUENCE [LARGE SCALE GENOMIC DNA]</scope>
</reference>
<feature type="transmembrane region" description="Helical" evidence="5">
    <location>
        <begin position="7"/>
        <end position="28"/>
    </location>
</feature>
<evidence type="ECO:0000313" key="8">
    <source>
        <dbReference type="Proteomes" id="UP000176421"/>
    </source>
</evidence>
<evidence type="ECO:0000313" key="7">
    <source>
        <dbReference type="EMBL" id="OGZ67457.1"/>
    </source>
</evidence>